<dbReference type="PIRSF" id="PIRSF028757">
    <property type="entry name" value="LD-carboxypeptidase"/>
    <property type="match status" value="1"/>
</dbReference>
<keyword evidence="10" id="KW-1185">Reference proteome</keyword>
<keyword evidence="2 9" id="KW-0121">Carboxypeptidase</keyword>
<dbReference type="Pfam" id="PF02016">
    <property type="entry name" value="Peptidase_S66"/>
    <property type="match status" value="1"/>
</dbReference>
<dbReference type="AlphaFoldDB" id="A0A4Q7JGU5"/>
<comment type="caution">
    <text evidence="9">The sequence shown here is derived from an EMBL/GenBank/DDBJ whole genome shotgun (WGS) entry which is preliminary data.</text>
</comment>
<feature type="active site" description="Charge relay system" evidence="6">
    <location>
        <position position="204"/>
    </location>
</feature>
<evidence type="ECO:0000313" key="9">
    <source>
        <dbReference type="EMBL" id="RZQ66144.1"/>
    </source>
</evidence>
<dbReference type="CDD" id="cd07025">
    <property type="entry name" value="Peptidase_S66"/>
    <property type="match status" value="1"/>
</dbReference>
<feature type="active site" description="Nucleophile" evidence="6">
    <location>
        <position position="112"/>
    </location>
</feature>
<evidence type="ECO:0000256" key="2">
    <source>
        <dbReference type="ARBA" id="ARBA00022645"/>
    </source>
</evidence>
<comment type="similarity">
    <text evidence="1">Belongs to the peptidase S66 family.</text>
</comment>
<evidence type="ECO:0000256" key="3">
    <source>
        <dbReference type="ARBA" id="ARBA00022670"/>
    </source>
</evidence>
<organism evidence="9 10">
    <name type="scientific">Amycolatopsis suaedae</name>
    <dbReference type="NCBI Taxonomy" id="2510978"/>
    <lineage>
        <taxon>Bacteria</taxon>
        <taxon>Bacillati</taxon>
        <taxon>Actinomycetota</taxon>
        <taxon>Actinomycetes</taxon>
        <taxon>Pseudonocardiales</taxon>
        <taxon>Pseudonocardiaceae</taxon>
        <taxon>Amycolatopsis</taxon>
    </lineage>
</organism>
<gene>
    <name evidence="9" type="ORF">EWH70_02770</name>
</gene>
<dbReference type="Proteomes" id="UP000292003">
    <property type="component" value="Unassembled WGS sequence"/>
</dbReference>
<dbReference type="OrthoDB" id="9807329at2"/>
<dbReference type="PANTHER" id="PTHR30237">
    <property type="entry name" value="MURAMOYLTETRAPEPTIDE CARBOXYPEPTIDASE"/>
    <property type="match status" value="1"/>
</dbReference>
<sequence>MRPPRLRPGDLVALVAPAGPVPPRLVDQALSTVDSWGLEKWVGPCVRGRHPGFGYLSGTDADRAAEFTEAWLRPEVSAVLAVRGGYGCLRMIDLIDWDALAACPPKILGGSSDITVLHEAVATRLGLTTVFAPMLSTDFFDDKAAENLRATLFEPESTLVLATGEELVPGTAKGPTVGGNLSLLAGTIGAPEHRPAEGGIAVLEDITEEPYRLDRFLSQLLRSGWFDGVAGIALGAWTDCGPLDRVKALMADRLAPLGVPIGWDMGFGHLPGSPTIPLGVPATLAGGTLRLDVPALAQVS</sequence>
<keyword evidence="3" id="KW-0645">Protease</keyword>
<dbReference type="GO" id="GO:0004180">
    <property type="term" value="F:carboxypeptidase activity"/>
    <property type="evidence" value="ECO:0007669"/>
    <property type="project" value="UniProtKB-KW"/>
</dbReference>
<dbReference type="InterPro" id="IPR040449">
    <property type="entry name" value="Peptidase_S66_N"/>
</dbReference>
<dbReference type="PANTHER" id="PTHR30237:SF2">
    <property type="entry name" value="MUREIN TETRAPEPTIDE CARBOXYPEPTIDASE"/>
    <property type="match status" value="1"/>
</dbReference>
<dbReference type="SUPFAM" id="SSF52317">
    <property type="entry name" value="Class I glutamine amidotransferase-like"/>
    <property type="match status" value="1"/>
</dbReference>
<dbReference type="Pfam" id="PF17676">
    <property type="entry name" value="Peptidase_S66C"/>
    <property type="match status" value="1"/>
</dbReference>
<evidence type="ECO:0000313" key="10">
    <source>
        <dbReference type="Proteomes" id="UP000292003"/>
    </source>
</evidence>
<evidence type="ECO:0000256" key="4">
    <source>
        <dbReference type="ARBA" id="ARBA00022801"/>
    </source>
</evidence>
<feature type="domain" description="LD-carboxypeptidase N-terminal" evidence="7">
    <location>
        <begin position="12"/>
        <end position="131"/>
    </location>
</feature>
<feature type="domain" description="LD-carboxypeptidase C-terminal" evidence="8">
    <location>
        <begin position="173"/>
        <end position="284"/>
    </location>
</feature>
<dbReference type="SUPFAM" id="SSF141986">
    <property type="entry name" value="LD-carboxypeptidase A C-terminal domain-like"/>
    <property type="match status" value="1"/>
</dbReference>
<dbReference type="InterPro" id="IPR027478">
    <property type="entry name" value="LdcA_N"/>
</dbReference>
<evidence type="ECO:0000256" key="1">
    <source>
        <dbReference type="ARBA" id="ARBA00010233"/>
    </source>
</evidence>
<dbReference type="Gene3D" id="3.50.30.60">
    <property type="entry name" value="LD-carboxypeptidase A C-terminal domain-like"/>
    <property type="match status" value="1"/>
</dbReference>
<accession>A0A4Q7JGU5</accession>
<evidence type="ECO:0000256" key="5">
    <source>
        <dbReference type="ARBA" id="ARBA00022825"/>
    </source>
</evidence>
<feature type="active site" description="Charge relay system" evidence="6">
    <location>
        <position position="269"/>
    </location>
</feature>
<dbReference type="GO" id="GO:0008236">
    <property type="term" value="F:serine-type peptidase activity"/>
    <property type="evidence" value="ECO:0007669"/>
    <property type="project" value="UniProtKB-KW"/>
</dbReference>
<keyword evidence="5" id="KW-0720">Serine protease</keyword>
<evidence type="ECO:0000259" key="7">
    <source>
        <dbReference type="Pfam" id="PF02016"/>
    </source>
</evidence>
<dbReference type="GO" id="GO:0006508">
    <property type="term" value="P:proteolysis"/>
    <property type="evidence" value="ECO:0007669"/>
    <property type="project" value="UniProtKB-KW"/>
</dbReference>
<evidence type="ECO:0000259" key="8">
    <source>
        <dbReference type="Pfam" id="PF17676"/>
    </source>
</evidence>
<name>A0A4Q7JGU5_9PSEU</name>
<proteinExistence type="inferred from homology"/>
<dbReference type="Gene3D" id="3.40.50.10740">
    <property type="entry name" value="Class I glutamine amidotransferase-like"/>
    <property type="match status" value="1"/>
</dbReference>
<reference evidence="9 10" key="1">
    <citation type="submission" date="2019-02" db="EMBL/GenBank/DDBJ databases">
        <title>Draft genome sequence of Amycolatopsis sp. 8-3EHSu isolated from roots of Suaeda maritima.</title>
        <authorList>
            <person name="Duangmal K."/>
            <person name="Chantavorakit T."/>
        </authorList>
    </citation>
    <scope>NUCLEOTIDE SEQUENCE [LARGE SCALE GENOMIC DNA]</scope>
    <source>
        <strain evidence="9 10">8-3EHSu</strain>
    </source>
</reference>
<evidence type="ECO:0000256" key="6">
    <source>
        <dbReference type="PIRSR" id="PIRSR028757-1"/>
    </source>
</evidence>
<dbReference type="InterPro" id="IPR027461">
    <property type="entry name" value="Carboxypeptidase_A_C_sf"/>
</dbReference>
<dbReference type="InterPro" id="IPR040921">
    <property type="entry name" value="Peptidase_S66C"/>
</dbReference>
<dbReference type="InterPro" id="IPR029062">
    <property type="entry name" value="Class_I_gatase-like"/>
</dbReference>
<protein>
    <submittedName>
        <fullName evidence="9">LD-carboxypeptidase</fullName>
    </submittedName>
</protein>
<dbReference type="EMBL" id="SFCC01000001">
    <property type="protein sequence ID" value="RZQ66144.1"/>
    <property type="molecule type" value="Genomic_DNA"/>
</dbReference>
<dbReference type="RefSeq" id="WP_130473713.1">
    <property type="nucleotide sequence ID" value="NZ_SFCC01000001.1"/>
</dbReference>
<keyword evidence="4" id="KW-0378">Hydrolase</keyword>
<dbReference type="InterPro" id="IPR003507">
    <property type="entry name" value="S66_fam"/>
</dbReference>